<feature type="domain" description="Core-binding (CB)" evidence="7">
    <location>
        <begin position="99"/>
        <end position="180"/>
    </location>
</feature>
<dbReference type="RefSeq" id="WP_313866096.1">
    <property type="nucleotide sequence ID" value="NZ_CP132507.1"/>
</dbReference>
<dbReference type="InterPro" id="IPR053876">
    <property type="entry name" value="Phage_int_M"/>
</dbReference>
<dbReference type="InterPro" id="IPR050808">
    <property type="entry name" value="Phage_Integrase"/>
</dbReference>
<dbReference type="InterPro" id="IPR002104">
    <property type="entry name" value="Integrase_catalytic"/>
</dbReference>
<dbReference type="InterPro" id="IPR038488">
    <property type="entry name" value="Integrase_DNA-bd_sf"/>
</dbReference>
<evidence type="ECO:0000259" key="7">
    <source>
        <dbReference type="PROSITE" id="PS51900"/>
    </source>
</evidence>
<dbReference type="Pfam" id="PF00589">
    <property type="entry name" value="Phage_integrase"/>
    <property type="match status" value="1"/>
</dbReference>
<dbReference type="SUPFAM" id="SSF56349">
    <property type="entry name" value="DNA breaking-rejoining enzymes"/>
    <property type="match status" value="1"/>
</dbReference>
<comment type="similarity">
    <text evidence="1">Belongs to the 'phage' integrase family.</text>
</comment>
<dbReference type="InterPro" id="IPR011010">
    <property type="entry name" value="DNA_brk_join_enz"/>
</dbReference>
<gene>
    <name evidence="8" type="ORF">RAN89_09465</name>
</gene>
<evidence type="ECO:0000256" key="5">
    <source>
        <dbReference type="PROSITE-ProRule" id="PRU01248"/>
    </source>
</evidence>
<dbReference type="InterPro" id="IPR010998">
    <property type="entry name" value="Integrase_recombinase_N"/>
</dbReference>
<evidence type="ECO:0000256" key="3">
    <source>
        <dbReference type="ARBA" id="ARBA00023125"/>
    </source>
</evidence>
<dbReference type="InterPro" id="IPR044068">
    <property type="entry name" value="CB"/>
</dbReference>
<dbReference type="InterPro" id="IPR025166">
    <property type="entry name" value="Integrase_DNA_bind_dom"/>
</dbReference>
<evidence type="ECO:0000313" key="8">
    <source>
        <dbReference type="EMBL" id="WNO03173.1"/>
    </source>
</evidence>
<evidence type="ECO:0000313" key="9">
    <source>
        <dbReference type="Proteomes" id="UP001302257"/>
    </source>
</evidence>
<protein>
    <submittedName>
        <fullName evidence="8">Integrase arm-type DNA-binding domain-containing protein</fullName>
    </submittedName>
</protein>
<evidence type="ECO:0000259" key="6">
    <source>
        <dbReference type="PROSITE" id="PS51898"/>
    </source>
</evidence>
<dbReference type="PANTHER" id="PTHR30629:SF2">
    <property type="entry name" value="PROPHAGE INTEGRASE INTS-RELATED"/>
    <property type="match status" value="1"/>
</dbReference>
<dbReference type="PROSITE" id="PS51900">
    <property type="entry name" value="CB"/>
    <property type="match status" value="1"/>
</dbReference>
<name>A0ABZ0AUC7_9BURK</name>
<evidence type="ECO:0000256" key="1">
    <source>
        <dbReference type="ARBA" id="ARBA00008857"/>
    </source>
</evidence>
<sequence length="413" mass="46605">MLTDAQCKNAVCPADKKQARFADSGGMYLQVSPTGSKRWFLKYRIDGKEKQLALGSYPAISLSEARKARDAAKLKKSEGVDPVQARKLEKLKNTRSTGDTFKAIALEWYAKQAPQWSESHAGRMLRQLERDLFPWIGERPIAEIHAMELLAALQKVEERGALETADRALMLARQVWEYWLPTADVQQRNITEGLKARLTPYRGKSFAAIVEPLRMGELLRAIKSYKGGPIVRTALQLAPMLYQRPGNLREMEWTELDLEAGLWTIPSMKMKRTKLEKENGEAHVVPLPTQAVALLKAIQPLTGHGRYVFPGERSHDRPISDNSVRSGLYALGFGKEQTWHGFRASARTMLVDELNLDPLAIEANLAHAVKDANGRSYNRTQYLKQRFELVQQWADYLDKLARGADVIQLRAGV</sequence>
<dbReference type="Gene3D" id="1.10.150.130">
    <property type="match status" value="1"/>
</dbReference>
<proteinExistence type="inferred from homology"/>
<feature type="domain" description="Tyr recombinase" evidence="6">
    <location>
        <begin position="205"/>
        <end position="395"/>
    </location>
</feature>
<dbReference type="Proteomes" id="UP001302257">
    <property type="component" value="Chromosome"/>
</dbReference>
<dbReference type="CDD" id="cd00801">
    <property type="entry name" value="INT_P4_C"/>
    <property type="match status" value="1"/>
</dbReference>
<keyword evidence="3 5" id="KW-0238">DNA-binding</keyword>
<dbReference type="Pfam" id="PF13356">
    <property type="entry name" value="Arm-DNA-bind_3"/>
    <property type="match status" value="1"/>
</dbReference>
<dbReference type="Gene3D" id="1.10.443.10">
    <property type="entry name" value="Intergrase catalytic core"/>
    <property type="match status" value="1"/>
</dbReference>
<dbReference type="Pfam" id="PF22022">
    <property type="entry name" value="Phage_int_M"/>
    <property type="match status" value="1"/>
</dbReference>
<keyword evidence="9" id="KW-1185">Reference proteome</keyword>
<dbReference type="InterPro" id="IPR013762">
    <property type="entry name" value="Integrase-like_cat_sf"/>
</dbReference>
<dbReference type="GO" id="GO:0003677">
    <property type="term" value="F:DNA binding"/>
    <property type="evidence" value="ECO:0007669"/>
    <property type="project" value="UniProtKB-KW"/>
</dbReference>
<organism evidence="8 9">
    <name type="scientific">Rhodoferax mekongensis</name>
    <dbReference type="NCBI Taxonomy" id="3068341"/>
    <lineage>
        <taxon>Bacteria</taxon>
        <taxon>Pseudomonadati</taxon>
        <taxon>Pseudomonadota</taxon>
        <taxon>Betaproteobacteria</taxon>
        <taxon>Burkholderiales</taxon>
        <taxon>Comamonadaceae</taxon>
        <taxon>Rhodoferax</taxon>
    </lineage>
</organism>
<dbReference type="Gene3D" id="3.30.160.390">
    <property type="entry name" value="Integrase, DNA-binding domain"/>
    <property type="match status" value="1"/>
</dbReference>
<evidence type="ECO:0000256" key="2">
    <source>
        <dbReference type="ARBA" id="ARBA00022908"/>
    </source>
</evidence>
<keyword evidence="4" id="KW-0233">DNA recombination</keyword>
<accession>A0ABZ0AUC7</accession>
<dbReference type="PANTHER" id="PTHR30629">
    <property type="entry name" value="PROPHAGE INTEGRASE"/>
    <property type="match status" value="1"/>
</dbReference>
<dbReference type="PROSITE" id="PS51898">
    <property type="entry name" value="TYR_RECOMBINASE"/>
    <property type="match status" value="1"/>
</dbReference>
<keyword evidence="2" id="KW-0229">DNA integration</keyword>
<reference evidence="8 9" key="1">
    <citation type="submission" date="2023-08" db="EMBL/GenBank/DDBJ databases">
        <title>Rhodoferax potami sp. nov. and Rhodoferax mekongensis sp. nov., isolated from the Mekong River in Thailand.</title>
        <authorList>
            <person name="Kitikhun S."/>
            <person name="Charoenyingcharoen P."/>
            <person name="Siriarchawattana P."/>
            <person name="Likhitrattanapisal S."/>
            <person name="Nilsakha T."/>
            <person name="Chanpet A."/>
            <person name="Rattanawaree P."/>
            <person name="Ingsriswang S."/>
        </authorList>
    </citation>
    <scope>NUCLEOTIDE SEQUENCE [LARGE SCALE GENOMIC DNA]</scope>
    <source>
        <strain evidence="8 9">TBRC 17307</strain>
    </source>
</reference>
<dbReference type="EMBL" id="CP132507">
    <property type="protein sequence ID" value="WNO03173.1"/>
    <property type="molecule type" value="Genomic_DNA"/>
</dbReference>
<evidence type="ECO:0000256" key="4">
    <source>
        <dbReference type="ARBA" id="ARBA00023172"/>
    </source>
</evidence>